<dbReference type="Proteomes" id="UP000596929">
    <property type="component" value="Unassembled WGS sequence"/>
</dbReference>
<sequence length="347" mass="40293">MKINIIIPFTYLTGGIRVIFLYANYLSKKGYDVCVYVPMVAYKFNHNNIKRLKMSLINTIKRRSKVEWFNCNFTIKLIPKINNLFLRNADRVIATAWPTAVDVSKLDKSKGEKVYLIQDYEIWSGDPNEVDSTFNLPLNRIVITKTLQDLIKEKFNADSTIIYNGLDENEFLLGEKVTNSTKNILMLYNEAENKGSIEGIEILKQIKEKYNVNIKLFGFKYGFNIPNQFEFYENPSREKLLSLYRESDIYVFPSKHEAWGLPVMEAMANKCAVVGNNVGCLKEIATDNLNSLLIENCNYKDMKFKIEGLLNDNEKLKKIQDNGYELAKKFKWINSFEKFESFLSNLN</sequence>
<evidence type="ECO:0000313" key="3">
    <source>
        <dbReference type="EMBL" id="MBC5628067.1"/>
    </source>
</evidence>
<proteinExistence type="predicted"/>
<gene>
    <name evidence="3" type="ORF">H8S20_04080</name>
</gene>
<accession>A0ABR7D9J0</accession>
<dbReference type="RefSeq" id="WP_186859333.1">
    <property type="nucleotide sequence ID" value="NZ_JACOOO010000004.1"/>
</dbReference>
<evidence type="ECO:0000313" key="4">
    <source>
        <dbReference type="Proteomes" id="UP000596929"/>
    </source>
</evidence>
<feature type="domain" description="Glycosyl transferase family 1" evidence="2">
    <location>
        <begin position="179"/>
        <end position="325"/>
    </location>
</feature>
<evidence type="ECO:0000259" key="2">
    <source>
        <dbReference type="Pfam" id="PF00534"/>
    </source>
</evidence>
<organism evidence="3 4">
    <name type="scientific">Clostridium hominis</name>
    <dbReference type="NCBI Taxonomy" id="2763036"/>
    <lineage>
        <taxon>Bacteria</taxon>
        <taxon>Bacillati</taxon>
        <taxon>Bacillota</taxon>
        <taxon>Clostridia</taxon>
        <taxon>Eubacteriales</taxon>
        <taxon>Clostridiaceae</taxon>
        <taxon>Clostridium</taxon>
    </lineage>
</organism>
<protein>
    <submittedName>
        <fullName evidence="3">Glycosyltransferase family 4 protein</fullName>
    </submittedName>
</protein>
<dbReference type="CDD" id="cd03801">
    <property type="entry name" value="GT4_PimA-like"/>
    <property type="match status" value="1"/>
</dbReference>
<dbReference type="Pfam" id="PF00534">
    <property type="entry name" value="Glycos_transf_1"/>
    <property type="match status" value="1"/>
</dbReference>
<dbReference type="PANTHER" id="PTHR46401">
    <property type="entry name" value="GLYCOSYLTRANSFERASE WBBK-RELATED"/>
    <property type="match status" value="1"/>
</dbReference>
<dbReference type="SUPFAM" id="SSF53756">
    <property type="entry name" value="UDP-Glycosyltransferase/glycogen phosphorylase"/>
    <property type="match status" value="1"/>
</dbReference>
<keyword evidence="1" id="KW-0808">Transferase</keyword>
<comment type="caution">
    <text evidence="3">The sequence shown here is derived from an EMBL/GenBank/DDBJ whole genome shotgun (WGS) entry which is preliminary data.</text>
</comment>
<dbReference type="Gene3D" id="3.40.50.2000">
    <property type="entry name" value="Glycogen Phosphorylase B"/>
    <property type="match status" value="1"/>
</dbReference>
<dbReference type="EMBL" id="JACOOO010000004">
    <property type="protein sequence ID" value="MBC5628067.1"/>
    <property type="molecule type" value="Genomic_DNA"/>
</dbReference>
<reference evidence="3 4" key="1">
    <citation type="submission" date="2020-08" db="EMBL/GenBank/DDBJ databases">
        <title>Genome public.</title>
        <authorList>
            <person name="Liu C."/>
            <person name="Sun Q."/>
        </authorList>
    </citation>
    <scope>NUCLEOTIDE SEQUENCE [LARGE SCALE GENOMIC DNA]</scope>
    <source>
        <strain evidence="3 4">NSJ-6</strain>
    </source>
</reference>
<name>A0ABR7D9J0_9CLOT</name>
<dbReference type="PANTHER" id="PTHR46401:SF2">
    <property type="entry name" value="GLYCOSYLTRANSFERASE WBBK-RELATED"/>
    <property type="match status" value="1"/>
</dbReference>
<evidence type="ECO:0000256" key="1">
    <source>
        <dbReference type="ARBA" id="ARBA00022679"/>
    </source>
</evidence>
<dbReference type="InterPro" id="IPR001296">
    <property type="entry name" value="Glyco_trans_1"/>
</dbReference>
<dbReference type="Gene3D" id="3.40.50.11090">
    <property type="match status" value="1"/>
</dbReference>
<keyword evidence="4" id="KW-1185">Reference proteome</keyword>